<sequence>MPPQKKQSAQKKRKISPPSLPSNSVSPAKKRRQHLDELTEREIGTNKGLKEYIESGMPKNEKITFFARFLWKSHHIYHDVYDADKASVDHDLATVSIWGDWDGTTNCPEPGDIVKFIRFSGLQMYQGDCLQFSTKPEDMEF</sequence>
<gene>
    <name evidence="2" type="ORF">PHYSODRAFT_302184</name>
</gene>
<name>G4ZP01_PHYSP</name>
<dbReference type="GeneID" id="20642122"/>
<accession>G4ZP01</accession>
<evidence type="ECO:0000313" key="3">
    <source>
        <dbReference type="Proteomes" id="UP000002640"/>
    </source>
</evidence>
<dbReference type="EMBL" id="JH159155">
    <property type="protein sequence ID" value="EGZ15756.1"/>
    <property type="molecule type" value="Genomic_DNA"/>
</dbReference>
<protein>
    <submittedName>
        <fullName evidence="2">Uncharacterized protein</fullName>
    </submittedName>
</protein>
<evidence type="ECO:0000313" key="2">
    <source>
        <dbReference type="EMBL" id="EGZ15756.1"/>
    </source>
</evidence>
<dbReference type="KEGG" id="psoj:PHYSODRAFT_302184"/>
<proteinExistence type="predicted"/>
<organism evidence="2 3">
    <name type="scientific">Phytophthora sojae (strain P6497)</name>
    <name type="common">Soybean stem and root rot agent</name>
    <name type="synonym">Phytophthora megasperma f. sp. glycines</name>
    <dbReference type="NCBI Taxonomy" id="1094619"/>
    <lineage>
        <taxon>Eukaryota</taxon>
        <taxon>Sar</taxon>
        <taxon>Stramenopiles</taxon>
        <taxon>Oomycota</taxon>
        <taxon>Peronosporomycetes</taxon>
        <taxon>Peronosporales</taxon>
        <taxon>Peronosporaceae</taxon>
        <taxon>Phytophthora</taxon>
    </lineage>
</organism>
<dbReference type="RefSeq" id="XP_009529505.1">
    <property type="nucleotide sequence ID" value="XM_009531210.1"/>
</dbReference>
<dbReference type="Proteomes" id="UP000002640">
    <property type="component" value="Unassembled WGS sequence"/>
</dbReference>
<evidence type="ECO:0000256" key="1">
    <source>
        <dbReference type="SAM" id="MobiDB-lite"/>
    </source>
</evidence>
<reference evidence="2 3" key="1">
    <citation type="journal article" date="2006" name="Science">
        <title>Phytophthora genome sequences uncover evolutionary origins and mechanisms of pathogenesis.</title>
        <authorList>
            <person name="Tyler B.M."/>
            <person name="Tripathy S."/>
            <person name="Zhang X."/>
            <person name="Dehal P."/>
            <person name="Jiang R.H."/>
            <person name="Aerts A."/>
            <person name="Arredondo F.D."/>
            <person name="Baxter L."/>
            <person name="Bensasson D."/>
            <person name="Beynon J.L."/>
            <person name="Chapman J."/>
            <person name="Damasceno C.M."/>
            <person name="Dorrance A.E."/>
            <person name="Dou D."/>
            <person name="Dickerman A.W."/>
            <person name="Dubchak I.L."/>
            <person name="Garbelotto M."/>
            <person name="Gijzen M."/>
            <person name="Gordon S.G."/>
            <person name="Govers F."/>
            <person name="Grunwald N.J."/>
            <person name="Huang W."/>
            <person name="Ivors K.L."/>
            <person name="Jones R.W."/>
            <person name="Kamoun S."/>
            <person name="Krampis K."/>
            <person name="Lamour K.H."/>
            <person name="Lee M.K."/>
            <person name="McDonald W.H."/>
            <person name="Medina M."/>
            <person name="Meijer H.J."/>
            <person name="Nordberg E.K."/>
            <person name="Maclean D.J."/>
            <person name="Ospina-Giraldo M.D."/>
            <person name="Morris P.F."/>
            <person name="Phuntumart V."/>
            <person name="Putnam N.H."/>
            <person name="Rash S."/>
            <person name="Rose J.K."/>
            <person name="Sakihama Y."/>
            <person name="Salamov A.A."/>
            <person name="Savidor A."/>
            <person name="Scheuring C.F."/>
            <person name="Smith B.M."/>
            <person name="Sobral B.W."/>
            <person name="Terry A."/>
            <person name="Torto-Alalibo T.A."/>
            <person name="Win J."/>
            <person name="Xu Z."/>
            <person name="Zhang H."/>
            <person name="Grigoriev I.V."/>
            <person name="Rokhsar D.S."/>
            <person name="Boore J.L."/>
        </authorList>
    </citation>
    <scope>NUCLEOTIDE SEQUENCE [LARGE SCALE GENOMIC DNA]</scope>
    <source>
        <strain evidence="2 3">P6497</strain>
    </source>
</reference>
<feature type="region of interest" description="Disordered" evidence="1">
    <location>
        <begin position="1"/>
        <end position="42"/>
    </location>
</feature>
<dbReference type="InParanoid" id="G4ZP01"/>
<keyword evidence="3" id="KW-1185">Reference proteome</keyword>
<dbReference type="AlphaFoldDB" id="G4ZP01"/>